<evidence type="ECO:0000259" key="3">
    <source>
        <dbReference type="PROSITE" id="PS51194"/>
    </source>
</evidence>
<feature type="coiled-coil region" evidence="1">
    <location>
        <begin position="1728"/>
        <end position="1779"/>
    </location>
</feature>
<keyword evidence="4" id="KW-0347">Helicase</keyword>
<name>A0ABV3YCV4_9ACTN</name>
<dbReference type="GO" id="GO:0004386">
    <property type="term" value="F:helicase activity"/>
    <property type="evidence" value="ECO:0007669"/>
    <property type="project" value="UniProtKB-KW"/>
</dbReference>
<dbReference type="Pfam" id="PF04851">
    <property type="entry name" value="ResIII"/>
    <property type="match status" value="1"/>
</dbReference>
<dbReference type="PROSITE" id="PS51194">
    <property type="entry name" value="HELICASE_CTER"/>
    <property type="match status" value="1"/>
</dbReference>
<dbReference type="Gene3D" id="3.40.50.300">
    <property type="entry name" value="P-loop containing nucleotide triphosphate hydrolases"/>
    <property type="match status" value="2"/>
</dbReference>
<feature type="region of interest" description="Disordered" evidence="2">
    <location>
        <begin position="1"/>
        <end position="37"/>
    </location>
</feature>
<dbReference type="SMART" id="SM00487">
    <property type="entry name" value="DEXDc"/>
    <property type="match status" value="1"/>
</dbReference>
<proteinExistence type="predicted"/>
<protein>
    <submittedName>
        <fullName evidence="4">DEAD/DEAH box helicase family protein</fullName>
    </submittedName>
</protein>
<dbReference type="RefSeq" id="WP_369141355.1">
    <property type="nucleotide sequence ID" value="NZ_JBFTEZ010000001.1"/>
</dbReference>
<reference evidence="5" key="1">
    <citation type="submission" date="2024-07" db="EMBL/GenBank/DDBJ databases">
        <title>Pseudomonas strain that inhibits Aeromonas fish pathogens.</title>
        <authorList>
            <person name="Wildschutte H."/>
        </authorList>
    </citation>
    <scope>NUCLEOTIDE SEQUENCE [LARGE SCALE GENOMIC DNA]</scope>
    <source>
        <strain evidence="5">n60</strain>
    </source>
</reference>
<accession>A0ABV3YCV4</accession>
<evidence type="ECO:0000313" key="5">
    <source>
        <dbReference type="Proteomes" id="UP001560293"/>
    </source>
</evidence>
<feature type="domain" description="Helicase C-terminal" evidence="3">
    <location>
        <begin position="1342"/>
        <end position="1511"/>
    </location>
</feature>
<dbReference type="SUPFAM" id="SSF53335">
    <property type="entry name" value="S-adenosyl-L-methionine-dependent methyltransferases"/>
    <property type="match status" value="1"/>
</dbReference>
<dbReference type="PANTHER" id="PTHR41313">
    <property type="entry name" value="ADENINE-SPECIFIC METHYLTRANSFERASE"/>
    <property type="match status" value="1"/>
</dbReference>
<evidence type="ECO:0000256" key="2">
    <source>
        <dbReference type="SAM" id="MobiDB-lite"/>
    </source>
</evidence>
<comment type="caution">
    <text evidence="4">The sequence shown here is derived from an EMBL/GenBank/DDBJ whole genome shotgun (WGS) entry which is preliminary data.</text>
</comment>
<keyword evidence="4" id="KW-0547">Nucleotide-binding</keyword>
<dbReference type="Gene3D" id="3.40.50.150">
    <property type="entry name" value="Vaccinia Virus protein VP39"/>
    <property type="match status" value="1"/>
</dbReference>
<keyword evidence="5" id="KW-1185">Reference proteome</keyword>
<dbReference type="EMBL" id="JBFTEZ010000001">
    <property type="protein sequence ID" value="MEX6462786.1"/>
    <property type="molecule type" value="Genomic_DNA"/>
</dbReference>
<evidence type="ECO:0000313" key="4">
    <source>
        <dbReference type="EMBL" id="MEX6462786.1"/>
    </source>
</evidence>
<dbReference type="InterPro" id="IPR027417">
    <property type="entry name" value="P-loop_NTPase"/>
</dbReference>
<keyword evidence="4" id="KW-0378">Hydrolase</keyword>
<dbReference type="PANTHER" id="PTHR41313:SF1">
    <property type="entry name" value="DNA METHYLASE ADENINE-SPECIFIC DOMAIN-CONTAINING PROTEIN"/>
    <property type="match status" value="1"/>
</dbReference>
<sequence>MAAEPASLALTGGGGGVVAPGADQRPEPVDYAPPRDVVVPSGKKARVEANIAAIRLLQTLDAEDRYATPDEQAIIAQWSGWGAVPEVFDPRRADFADERAELESLLSSAEWNRARHTILNAHYTDPAVVAETWSLLQRAGFQGGLVLEPGSGSGTFIGHAPADAQMVGVELDTLSARVAAALYPSAQVRNESFADTAVPDNSFVAAIGNVPFGDIKLWDDAHNRGQHSIHNHFIIKSLDLTAPGGYVALLTSRYTADAARADARTAMADRADLIGAVRLPTGAFRRVAGTEVVTDLLVFRVREHGQEPTETTRQFVRTNDVTVRTDLTDGGARPARLTVNQYFLDNPHHVLGTLSAGHGMYGQDELRVLARNDTPLDRQIADVLGPVIDAAVLDGRGLLANRDLVVYDSSLATDRGLVVPVEKYGEVASDTLRYNSDHNLIERFDGTEWVDSKCPKSRLAEWRSILELRDTALSLVQIQRDGGDPADKAALRAALNERYDAYVTKYGFLNRFSWKQPPEVTQDEHDTRLDAALTTWLDTEGPSYGAENMQDIPDGVRSRLDEEAWQPKSAATKRQPHLAGALRADPHLQTVLALEHFDEERMVGRKAAMFTADVLEPATPIIAAETIQDALAVSMDESASVDVARIAQLMDVDAGTVEQQLQAEALAFRSTEDPGTWIPRSRYLAGNVRVKLAEAIAAAATDDRYRSNVAALREAIPARIEDGIRARLGVTWVSPDDYEQFIADTFRIDKDSVTVSYVNNEWVIEGSSWYDGYQTDALAYGLVPQKGRYSRSYNFVGTDREQALANQGVSLGRDRSGSFDHWQVLDCLMNSRPITVNRSKEYKEAVPGGDIHAGATRAAKQRAERLQEAFADWALNGDPERRERLLTEYNWRFNATVAPSYDGSHRTFPGLGKTFSPYPYQRNAVERIVNEPTVLLNHVVGAGKTGTMLMGAMELRRLGLVRQPWIVVPNHIVDQVAREAAQWYPAANVLSGAGRTTAEGRQKLVAQSAAQDWDIVIVPLSAFTRMKTSAQTRASFISNQIDAMRSALLEAKDGNQSAATMKQIENAMAKAQINLDKAMDATRKDEGLTFEQSGCDYLFIDEAHLYKNLARTSGVQELSHPGSDQAMDLKLKLDYLRDRKRQEASAAGVPDDAYVERVACFATGTPVANSLAELFVMQTYLRPDLLEHAGVDTIDAWGQNFTDTTETVELNASGTKLRSVTRVGQFANVGDLVGMVSQFTDAVTRDQVPVNLPAKRSGSNIVVDFEPSQEVKDFIQDLGHRADTLDPRRMDLDNALKIANDGRNVSLDPRSAHLAPPTEGGRAREVATRILAEWESTRDRAYLDDFGEPSDVRGGLQIVFCDRSVPKNDGRWNIYAAIKAELIAGGMPAEQIAFVHDHPKPEDKAALYKACRAGRISVLMGSTEKMGTGTNVQTRAVALHHVDVPWRPADLEQREGRIIRQGNQNPEVAVYNYVATATYDTAMWQTLNRKAAFLEQLYAADRSIRSIEDLSADNLAESTALVKAIATGDDRYLRRVELERDIEALDARRESHLSEVRSRREEIAALTRSIPNEEKRLEQLATVAPELKAWAEKETKDYTIGRTSFSVRKDASDRLLEALREAYVQLRGAGPNESAHVATFAGVPLHVTRVMEHDMVILRFGDLPLTGVSITQEQLWPQRDDSRFGVWGAGSTEALDVEADEAKSSRAAMANGVMTRIENAIGRAPGQVDAARAELDTDRKRLDELHNTPEEPFPDAAKLQLMKTELASINDDLAAYENSDAAQLAQTELDQRLAAKGRSPGWSLMLNPTPALVEDLGFDTADEVREMMRQREIEALEAWAALPGATQSTAPNHAVDYDDLRGKIMDHADAIERAAEESDLALDSAMDNYRRFAEDLIRQGGPAQEIGRRLIDVGDQIGETGNPRPLDDLTRDLKSRSAGAEQAPVDNDFTTSYLEHRAQAPDLDPPSEWQNPGSPSGPELGHDPDA</sequence>
<dbReference type="SUPFAM" id="SSF52540">
    <property type="entry name" value="P-loop containing nucleoside triphosphate hydrolases"/>
    <property type="match status" value="2"/>
</dbReference>
<dbReference type="InterPro" id="IPR006935">
    <property type="entry name" value="Helicase/UvrB_N"/>
</dbReference>
<dbReference type="Proteomes" id="UP001560293">
    <property type="component" value="Unassembled WGS sequence"/>
</dbReference>
<dbReference type="InterPro" id="IPR001650">
    <property type="entry name" value="Helicase_C-like"/>
</dbReference>
<keyword evidence="4" id="KW-0067">ATP-binding</keyword>
<dbReference type="InterPro" id="IPR014001">
    <property type="entry name" value="Helicase_ATP-bd"/>
</dbReference>
<dbReference type="InterPro" id="IPR029063">
    <property type="entry name" value="SAM-dependent_MTases_sf"/>
</dbReference>
<keyword evidence="1" id="KW-0175">Coiled coil</keyword>
<dbReference type="InterPro" id="IPR052933">
    <property type="entry name" value="DNA_Protect_Modify"/>
</dbReference>
<evidence type="ECO:0000256" key="1">
    <source>
        <dbReference type="SAM" id="Coils"/>
    </source>
</evidence>
<organism evidence="4 5">
    <name type="scientific">Dietzia cinnamea</name>
    <dbReference type="NCBI Taxonomy" id="321318"/>
    <lineage>
        <taxon>Bacteria</taxon>
        <taxon>Bacillati</taxon>
        <taxon>Actinomycetota</taxon>
        <taxon>Actinomycetes</taxon>
        <taxon>Mycobacteriales</taxon>
        <taxon>Dietziaceae</taxon>
        <taxon>Dietzia</taxon>
    </lineage>
</organism>
<feature type="region of interest" description="Disordered" evidence="2">
    <location>
        <begin position="1935"/>
        <end position="1986"/>
    </location>
</feature>
<gene>
    <name evidence="4" type="ORF">AB6N35_00200</name>
</gene>